<keyword evidence="3" id="KW-1185">Reference proteome</keyword>
<keyword evidence="1" id="KW-0812">Transmembrane</keyword>
<sequence>MLEGARILAVAAGVVLIIAVAAWARIFRRPALRRLDGSVVNEDRAKLASRLLAMAVGASAVAAVMATLDLLGR</sequence>
<dbReference type="AlphaFoldDB" id="A0A7G9SH78"/>
<dbReference type="KEGG" id="slut:H9L13_11380"/>
<organism evidence="2 3">
    <name type="scientific">Sphingomonas lutea</name>
    <dbReference type="NCBI Taxonomy" id="1045317"/>
    <lineage>
        <taxon>Bacteria</taxon>
        <taxon>Pseudomonadati</taxon>
        <taxon>Pseudomonadota</taxon>
        <taxon>Alphaproteobacteria</taxon>
        <taxon>Sphingomonadales</taxon>
        <taxon>Sphingomonadaceae</taxon>
        <taxon>Sphingomonas</taxon>
    </lineage>
</organism>
<accession>A0A7G9SH78</accession>
<feature type="transmembrane region" description="Helical" evidence="1">
    <location>
        <begin position="6"/>
        <end position="26"/>
    </location>
</feature>
<dbReference type="EMBL" id="CP060718">
    <property type="protein sequence ID" value="QNN67203.1"/>
    <property type="molecule type" value="Genomic_DNA"/>
</dbReference>
<reference evidence="2 3" key="1">
    <citation type="submission" date="2020-08" db="EMBL/GenBank/DDBJ databases">
        <title>Genome sequence of Sphingomonas lutea KCTC 23642T.</title>
        <authorList>
            <person name="Hyun D.-W."/>
            <person name="Bae J.-W."/>
        </authorList>
    </citation>
    <scope>NUCLEOTIDE SEQUENCE [LARGE SCALE GENOMIC DNA]</scope>
    <source>
        <strain evidence="2 3">KCTC 23642</strain>
    </source>
</reference>
<keyword evidence="1" id="KW-0472">Membrane</keyword>
<evidence type="ECO:0000313" key="3">
    <source>
        <dbReference type="Proteomes" id="UP000515971"/>
    </source>
</evidence>
<dbReference type="RefSeq" id="WP_187537795.1">
    <property type="nucleotide sequence ID" value="NZ_BAABJT010000001.1"/>
</dbReference>
<keyword evidence="1" id="KW-1133">Transmembrane helix</keyword>
<protein>
    <submittedName>
        <fullName evidence="2">Uncharacterized protein</fullName>
    </submittedName>
</protein>
<proteinExistence type="predicted"/>
<evidence type="ECO:0000256" key="1">
    <source>
        <dbReference type="SAM" id="Phobius"/>
    </source>
</evidence>
<gene>
    <name evidence="2" type="ORF">H9L13_11380</name>
</gene>
<dbReference type="Proteomes" id="UP000515971">
    <property type="component" value="Chromosome"/>
</dbReference>
<name>A0A7G9SH78_9SPHN</name>
<evidence type="ECO:0000313" key="2">
    <source>
        <dbReference type="EMBL" id="QNN67203.1"/>
    </source>
</evidence>
<feature type="transmembrane region" description="Helical" evidence="1">
    <location>
        <begin position="47"/>
        <end position="68"/>
    </location>
</feature>